<gene>
    <name evidence="2" type="ORF">BMON_0151</name>
</gene>
<dbReference type="STRING" id="1437603.GCA_000771525_00489"/>
<name>A0A087CAH9_9BIFI</name>
<protein>
    <submittedName>
        <fullName evidence="2">Uncharacterized protein</fullName>
    </submittedName>
</protein>
<organism evidence="2 3">
    <name type="scientific">Bifidobacterium mongoliense DSM 21395</name>
    <dbReference type="NCBI Taxonomy" id="1437603"/>
    <lineage>
        <taxon>Bacteria</taxon>
        <taxon>Bacillati</taxon>
        <taxon>Actinomycetota</taxon>
        <taxon>Actinomycetes</taxon>
        <taxon>Bifidobacteriales</taxon>
        <taxon>Bifidobacteriaceae</taxon>
        <taxon>Bifidobacterium</taxon>
    </lineage>
</organism>
<evidence type="ECO:0000313" key="3">
    <source>
        <dbReference type="Proteomes" id="UP000029082"/>
    </source>
</evidence>
<evidence type="ECO:0000256" key="1">
    <source>
        <dbReference type="SAM" id="MobiDB-lite"/>
    </source>
</evidence>
<reference evidence="2 3" key="1">
    <citation type="submission" date="2014-03" db="EMBL/GenBank/DDBJ databases">
        <title>Genomics of Bifidobacteria.</title>
        <authorList>
            <person name="Ventura M."/>
            <person name="Milani C."/>
            <person name="Lugli G.A."/>
        </authorList>
    </citation>
    <scope>NUCLEOTIDE SEQUENCE [LARGE SCALE GENOMIC DNA]</scope>
    <source>
        <strain evidence="2 3">DSM 21395</strain>
    </source>
</reference>
<sequence>MTTGSSKIFDWEQFRKAYVGWRIQSFAAHDTQIRAEAWGEGHARGWMDGVENAEPASPNPYRKENYLYKSNGLQREEQQ</sequence>
<evidence type="ECO:0000313" key="2">
    <source>
        <dbReference type="EMBL" id="KFI80279.1"/>
    </source>
</evidence>
<comment type="caution">
    <text evidence="2">The sequence shown here is derived from an EMBL/GenBank/DDBJ whole genome shotgun (WGS) entry which is preliminary data.</text>
</comment>
<accession>A0A087CAH9</accession>
<feature type="region of interest" description="Disordered" evidence="1">
    <location>
        <begin position="47"/>
        <end position="79"/>
    </location>
</feature>
<dbReference type="Proteomes" id="UP000029082">
    <property type="component" value="Unassembled WGS sequence"/>
</dbReference>
<keyword evidence="3" id="KW-1185">Reference proteome</keyword>
<dbReference type="EMBL" id="JGZE01000001">
    <property type="protein sequence ID" value="KFI80279.1"/>
    <property type="molecule type" value="Genomic_DNA"/>
</dbReference>
<proteinExistence type="predicted"/>
<dbReference type="AlphaFoldDB" id="A0A087CAH9"/>